<feature type="compositionally biased region" description="Polar residues" evidence="1">
    <location>
        <begin position="63"/>
        <end position="75"/>
    </location>
</feature>
<feature type="region of interest" description="Disordered" evidence="1">
    <location>
        <begin position="239"/>
        <end position="265"/>
    </location>
</feature>
<dbReference type="Proteomes" id="UP000266723">
    <property type="component" value="Unassembled WGS sequence"/>
</dbReference>
<reference evidence="2 3" key="1">
    <citation type="journal article" date="2020" name="BMC Genomics">
        <title>Intraspecific diversification of the crop wild relative Brassica cretica Lam. using demographic model selection.</title>
        <authorList>
            <person name="Kioukis A."/>
            <person name="Michalopoulou V.A."/>
            <person name="Briers L."/>
            <person name="Pirintsos S."/>
            <person name="Studholme D.J."/>
            <person name="Pavlidis P."/>
            <person name="Sarris P.F."/>
        </authorList>
    </citation>
    <scope>NUCLEOTIDE SEQUENCE [LARGE SCALE GENOMIC DNA]</scope>
    <source>
        <strain evidence="3">cv. PFS-1207/04</strain>
    </source>
</reference>
<accession>A0ABQ7D801</accession>
<feature type="region of interest" description="Disordered" evidence="1">
    <location>
        <begin position="63"/>
        <end position="89"/>
    </location>
</feature>
<evidence type="ECO:0000313" key="2">
    <source>
        <dbReference type="EMBL" id="KAF3568586.1"/>
    </source>
</evidence>
<gene>
    <name evidence="2" type="ORF">DY000_02012646</name>
</gene>
<evidence type="ECO:0000256" key="1">
    <source>
        <dbReference type="SAM" id="MobiDB-lite"/>
    </source>
</evidence>
<evidence type="ECO:0000313" key="3">
    <source>
        <dbReference type="Proteomes" id="UP000266723"/>
    </source>
</evidence>
<keyword evidence="3" id="KW-1185">Reference proteome</keyword>
<sequence length="484" mass="55919">MHGLMSYRRFGRARSLRSDRAWLELVKKPQTTPRRINDLGIIAACHCGAEYETEYSASIETHTATSIDSAQQKSTDGAEDESVDSNQREWENDYYSPTIAAHNMHTKECDEDYEEERAIEQRATLDEEDRLLHHSFWKKKSPSIDRNGSPSIDTQPHIPSHLQASTDIAYYPSKLTSTQITQLEVGQMIAIMRAMQCDETDQKRAEAAWERTYFSHPIHRAIPPSIDINPSTLIDINHTTSIDSRPKPKTTLSEKDKSDNQYLTPDEFGIFKDPDGYAKAIDERTLHVSREDIADILQTANGADNLYMQQPTITEHQQKVTKEFYNTAGDIDKLFKHKSRHPTRPSIDVDVPTSVDRCPEVGRRAFDIFGTRKFYWEEKDELLERASRDEHNYICLPEHASSFTQTKLVPEIYTKDEINEMFYGICGEQEKNKEDFQMKLDGVYYLLNDSISWLTTCMEEMRQDIAKFKRATDVPRSTSIDRHR</sequence>
<dbReference type="EMBL" id="QGKV02000759">
    <property type="protein sequence ID" value="KAF3568586.1"/>
    <property type="molecule type" value="Genomic_DNA"/>
</dbReference>
<comment type="caution">
    <text evidence="2">The sequence shown here is derived from an EMBL/GenBank/DDBJ whole genome shotgun (WGS) entry which is preliminary data.</text>
</comment>
<organism evidence="2 3">
    <name type="scientific">Brassica cretica</name>
    <name type="common">Mustard</name>
    <dbReference type="NCBI Taxonomy" id="69181"/>
    <lineage>
        <taxon>Eukaryota</taxon>
        <taxon>Viridiplantae</taxon>
        <taxon>Streptophyta</taxon>
        <taxon>Embryophyta</taxon>
        <taxon>Tracheophyta</taxon>
        <taxon>Spermatophyta</taxon>
        <taxon>Magnoliopsida</taxon>
        <taxon>eudicotyledons</taxon>
        <taxon>Gunneridae</taxon>
        <taxon>Pentapetalae</taxon>
        <taxon>rosids</taxon>
        <taxon>malvids</taxon>
        <taxon>Brassicales</taxon>
        <taxon>Brassicaceae</taxon>
        <taxon>Brassiceae</taxon>
        <taxon>Brassica</taxon>
    </lineage>
</organism>
<protein>
    <submittedName>
        <fullName evidence="2">Uncharacterized protein</fullName>
    </submittedName>
</protein>
<proteinExistence type="predicted"/>
<name>A0ABQ7D801_BRACR</name>